<dbReference type="PROSITE" id="PS50097">
    <property type="entry name" value="BTB"/>
    <property type="match status" value="1"/>
</dbReference>
<accession>A0ABQ7GXD3</accession>
<dbReference type="CDD" id="cd18186">
    <property type="entry name" value="BTB_POZ_ZBTB_KLHL-like"/>
    <property type="match status" value="1"/>
</dbReference>
<evidence type="ECO:0000313" key="4">
    <source>
        <dbReference type="Proteomes" id="UP000815325"/>
    </source>
</evidence>
<proteinExistence type="predicted"/>
<dbReference type="EMBL" id="MU069549">
    <property type="protein sequence ID" value="KAF5839259.1"/>
    <property type="molecule type" value="Genomic_DNA"/>
</dbReference>
<evidence type="ECO:0000259" key="2">
    <source>
        <dbReference type="PROSITE" id="PS50097"/>
    </source>
</evidence>
<sequence length="459" mass="52528">MDIDNMERVIPAHRVILAATSKFFEAKIKRWMDDASAPGQADKRAKLKMECDDHQDLEAAEACIRTMYLQRSPLEDAPNGWDVDTCLSFLLKVAAWGDLWQADCVARYCRSGLARLTEDKDVQARHINTLLSELPSSLQHESEEHCGNTVVRACSRWLLGNFEDVHRVITDDEKRHSFCGLYPSAVVLWAEMDDLFGCENDVAIALAHWSCGEQGRKCEPEVFRRLSLSIRVSNLTKTFRNIILPGLSFFTEHEMLRHVNFADSECTFRPDYGKWLDVYTEWDKWKPRRNEPRRWLRGSMRGMMGFTGDIDHCRNECIWRIPGDLILNAEKGESQLGPSLYINGFLLRLYLVVWCDHMTVHVAPQGSEVSPKPGLVKGAMSLSHDSPSGLCELAEVGRMHTGFRMTLGLDDDDDGAEEYFDEGRFRGKIRIKFDQPDPLRKIVNRDGMCVIILRVRDVQ</sequence>
<feature type="domain" description="BTB" evidence="2">
    <location>
        <begin position="1"/>
        <end position="76"/>
    </location>
</feature>
<evidence type="ECO:0000313" key="3">
    <source>
        <dbReference type="EMBL" id="KAF5839259.1"/>
    </source>
</evidence>
<dbReference type="Proteomes" id="UP000815325">
    <property type="component" value="Unassembled WGS sequence"/>
</dbReference>
<dbReference type="Gene3D" id="3.30.710.10">
    <property type="entry name" value="Potassium Channel Kv1.1, Chain A"/>
    <property type="match status" value="1"/>
</dbReference>
<reference evidence="3" key="1">
    <citation type="submission" date="2017-08" db="EMBL/GenBank/DDBJ databases">
        <authorList>
            <person name="Polle J.E."/>
            <person name="Barry K."/>
            <person name="Cushman J."/>
            <person name="Schmutz J."/>
            <person name="Tran D."/>
            <person name="Hathwaick L.T."/>
            <person name="Yim W.C."/>
            <person name="Jenkins J."/>
            <person name="Mckie-Krisberg Z.M."/>
            <person name="Prochnik S."/>
            <person name="Lindquist E."/>
            <person name="Dockter R.B."/>
            <person name="Adam C."/>
            <person name="Molina H."/>
            <person name="Bunkerborg J."/>
            <person name="Jin E."/>
            <person name="Buchheim M."/>
            <person name="Magnuson J."/>
        </authorList>
    </citation>
    <scope>NUCLEOTIDE SEQUENCE</scope>
    <source>
        <strain evidence="3">CCAP 19/18</strain>
    </source>
</reference>
<dbReference type="InterPro" id="IPR000210">
    <property type="entry name" value="BTB/POZ_dom"/>
</dbReference>
<evidence type="ECO:0000256" key="1">
    <source>
        <dbReference type="ARBA" id="ARBA00004906"/>
    </source>
</evidence>
<comment type="caution">
    <text evidence="3">The sequence shown here is derived from an EMBL/GenBank/DDBJ whole genome shotgun (WGS) entry which is preliminary data.</text>
</comment>
<gene>
    <name evidence="3" type="ORF">DUNSADRAFT_1203</name>
</gene>
<protein>
    <recommendedName>
        <fullName evidence="2">BTB domain-containing protein</fullName>
    </recommendedName>
</protein>
<organism evidence="3 4">
    <name type="scientific">Dunaliella salina</name>
    <name type="common">Green alga</name>
    <name type="synonym">Protococcus salinus</name>
    <dbReference type="NCBI Taxonomy" id="3046"/>
    <lineage>
        <taxon>Eukaryota</taxon>
        <taxon>Viridiplantae</taxon>
        <taxon>Chlorophyta</taxon>
        <taxon>core chlorophytes</taxon>
        <taxon>Chlorophyceae</taxon>
        <taxon>CS clade</taxon>
        <taxon>Chlamydomonadales</taxon>
        <taxon>Dunaliellaceae</taxon>
        <taxon>Dunaliella</taxon>
    </lineage>
</organism>
<keyword evidence="4" id="KW-1185">Reference proteome</keyword>
<dbReference type="InterPro" id="IPR011333">
    <property type="entry name" value="SKP1/BTB/POZ_sf"/>
</dbReference>
<comment type="pathway">
    <text evidence="1">Protein modification; protein ubiquitination.</text>
</comment>
<name>A0ABQ7GXD3_DUNSA</name>